<reference evidence="3" key="1">
    <citation type="journal article" date="2011" name="Proc. Natl. Acad. Sci. U.S.A.">
        <title>Obligate biotrophy features unraveled by the genomic analysis of rust fungi.</title>
        <authorList>
            <person name="Duplessis S."/>
            <person name="Cuomo C.A."/>
            <person name="Lin Y.-C."/>
            <person name="Aerts A."/>
            <person name="Tisserant E."/>
            <person name="Veneault-Fourrey C."/>
            <person name="Joly D.L."/>
            <person name="Hacquard S."/>
            <person name="Amselem J."/>
            <person name="Cantarel B.L."/>
            <person name="Chiu R."/>
            <person name="Coutinho P.M."/>
            <person name="Feau N."/>
            <person name="Field M."/>
            <person name="Frey P."/>
            <person name="Gelhaye E."/>
            <person name="Goldberg J."/>
            <person name="Grabherr M.G."/>
            <person name="Kodira C.D."/>
            <person name="Kohler A."/>
            <person name="Kuees U."/>
            <person name="Lindquist E.A."/>
            <person name="Lucas S.M."/>
            <person name="Mago R."/>
            <person name="Mauceli E."/>
            <person name="Morin E."/>
            <person name="Murat C."/>
            <person name="Pangilinan J.L."/>
            <person name="Park R."/>
            <person name="Pearson M."/>
            <person name="Quesneville H."/>
            <person name="Rouhier N."/>
            <person name="Sakthikumar S."/>
            <person name="Salamov A.A."/>
            <person name="Schmutz J."/>
            <person name="Selles B."/>
            <person name="Shapiro H."/>
            <person name="Tanguay P."/>
            <person name="Tuskan G.A."/>
            <person name="Henrissat B."/>
            <person name="Van de Peer Y."/>
            <person name="Rouze P."/>
            <person name="Ellis J.G."/>
            <person name="Dodds P.N."/>
            <person name="Schein J.E."/>
            <person name="Zhong S."/>
            <person name="Hamelin R.C."/>
            <person name="Grigoriev I.V."/>
            <person name="Szabo L.J."/>
            <person name="Martin F."/>
        </authorList>
    </citation>
    <scope>NUCLEOTIDE SEQUENCE [LARGE SCALE GENOMIC DNA]</scope>
    <source>
        <strain evidence="3">98AG31 / pathotype 3-4-7</strain>
    </source>
</reference>
<dbReference type="KEGG" id="mlr:MELLADRAFT_90593"/>
<organism evidence="3">
    <name type="scientific">Melampsora larici-populina (strain 98AG31 / pathotype 3-4-7)</name>
    <name type="common">Poplar leaf rust fungus</name>
    <dbReference type="NCBI Taxonomy" id="747676"/>
    <lineage>
        <taxon>Eukaryota</taxon>
        <taxon>Fungi</taxon>
        <taxon>Dikarya</taxon>
        <taxon>Basidiomycota</taxon>
        <taxon>Pucciniomycotina</taxon>
        <taxon>Pucciniomycetes</taxon>
        <taxon>Pucciniales</taxon>
        <taxon>Melampsoraceae</taxon>
        <taxon>Melampsora</taxon>
    </lineage>
</organism>
<name>F4RXG4_MELLP</name>
<feature type="compositionally biased region" description="Basic and acidic residues" evidence="1">
    <location>
        <begin position="1"/>
        <end position="10"/>
    </location>
</feature>
<feature type="region of interest" description="Disordered" evidence="1">
    <location>
        <begin position="262"/>
        <end position="290"/>
    </location>
</feature>
<dbReference type="VEuPathDB" id="FungiDB:MELLADRAFT_90593"/>
<sequence length="452" mass="50928">MSESKSKSTEESTTSSTTNKANITLTAQDITEAKENLGNEIKFDHLTTSGSNFVEWKKNTARAIKALIGIKNYWDEELPVLSYLDQKRDGLATSVINNTIHMNLKNVTDDSDTAYEAMKALQNHFRKGGRTAQFALFTRLMNLRLDLQETEMISHMSTVDSIVSKIESTGFVWNSESVKGLFYQIVMPPEMTKEINKDLDNKYNKTNPNYKLKDIKSAIQIYLARERTASETIIISNLSTQMETMSMNTTPRNQIHSRQFTPNRSTMNHSYQSSPVSRFNSPRPTPKIDPIRWQRGPAAWSRNENDRKNSAIVPLEIPNSAVSGVKKGLLQCFFCGNFGHVYSTGGCKSYNGDGERTGAHWRDWRKLSNGQWYSLNALFPNKYVLPVNQRSSSTRPNANSVEIMNEDNQMKIEASAIDLDWSSEGFGLIDGDDEVPTEYLFDGGATDAEKAT</sequence>
<dbReference type="AlphaFoldDB" id="F4RXG4"/>
<proteinExistence type="predicted"/>
<dbReference type="InParanoid" id="F4RXG4"/>
<dbReference type="OrthoDB" id="8060515at2759"/>
<keyword evidence="3" id="KW-1185">Reference proteome</keyword>
<dbReference type="Proteomes" id="UP000001072">
    <property type="component" value="Unassembled WGS sequence"/>
</dbReference>
<protein>
    <submittedName>
        <fullName evidence="2">Uncharacterized protein</fullName>
    </submittedName>
</protein>
<evidence type="ECO:0000313" key="3">
    <source>
        <dbReference type="Proteomes" id="UP000001072"/>
    </source>
</evidence>
<evidence type="ECO:0000313" key="2">
    <source>
        <dbReference type="EMBL" id="EGG02991.1"/>
    </source>
</evidence>
<feature type="region of interest" description="Disordered" evidence="1">
    <location>
        <begin position="1"/>
        <end position="20"/>
    </location>
</feature>
<accession>F4RXG4</accession>
<dbReference type="HOGENOM" id="CLU_605624_0_0_1"/>
<evidence type="ECO:0000256" key="1">
    <source>
        <dbReference type="SAM" id="MobiDB-lite"/>
    </source>
</evidence>
<dbReference type="RefSeq" id="XP_007413784.1">
    <property type="nucleotide sequence ID" value="XM_007413722.1"/>
</dbReference>
<dbReference type="GeneID" id="18935622"/>
<gene>
    <name evidence="2" type="ORF">MELLADRAFT_90593</name>
</gene>
<feature type="compositionally biased region" description="Polar residues" evidence="1">
    <location>
        <begin position="262"/>
        <end position="282"/>
    </location>
</feature>
<dbReference type="EMBL" id="GL883127">
    <property type="protein sequence ID" value="EGG02991.1"/>
    <property type="molecule type" value="Genomic_DNA"/>
</dbReference>